<evidence type="ECO:0000256" key="1">
    <source>
        <dbReference type="PROSITE-ProRule" id="PRU00339"/>
    </source>
</evidence>
<feature type="non-terminal residue" evidence="4">
    <location>
        <position position="1"/>
    </location>
</feature>
<feature type="domain" description="Amidase" evidence="3">
    <location>
        <begin position="103"/>
        <end position="267"/>
    </location>
</feature>
<dbReference type="Pfam" id="PF13414">
    <property type="entry name" value="TPR_11"/>
    <property type="match status" value="1"/>
</dbReference>
<sequence>ESTCSQPTPVASTVCYPLSPSFSPRPSSLGIAAGVFLSARGGRGEPPTMASVATNLWVLLGLSVAGILLIAQRLKRAIKPDFGAFVERFELLPPPPPAPPKAPHPLTGLSFAVADVFDIKGYITGFGIPDWSKMHEVANCTSPAVSVLIDGGATCVGKTVVDEMGYSINGDNKHFGAPTNPTALDRISGGSSSGSAVAVSAGLVDFSLGIDTTGGVRLPAAYCGILGFRPSHGAIANIGVLPVSPSLDIIGYFARDPSVMHRVGHVLLQLPYSDKRQPRHVIIADDCFQLLKIPTYRVTQAVIKSTEKLFGRQLLNHINLGDYLAARVPSLKHLNDGNKNSEQKIGSLASLGNIMRLLHRYEFKNIHGEWIGTVQHVNSLFSNLMNSFPEPSTSYIEHCQSARNEMRLALNALLKDDGLLVIPTVPGSPPKHGAKEMLSEDYQIRAFSLLAIASLSGCCQVNIPLGFHDKCPVSVSFIARHGGDRFLLGTLQTIYASLQEQVDVVVKSDVSSRSISQAESAEIAKEKGNIAYKDKQWQKAISFYSEAIKLNGQNPTYYSNRAAAHLETGSYLQAEADCSTAIGLDKKIVKAYLRRGTARELLGYYKEAMEDFKYALVLEPTNKTANAALNRLQKLFQ</sequence>
<accession>A0A1D1Z6C5</accession>
<dbReference type="Gene3D" id="3.90.1300.10">
    <property type="entry name" value="Amidase signature (AS) domain"/>
    <property type="match status" value="1"/>
</dbReference>
<reference evidence="4" key="1">
    <citation type="submission" date="2015-07" db="EMBL/GenBank/DDBJ databases">
        <title>Transcriptome Assembly of Anthurium amnicola.</title>
        <authorList>
            <person name="Suzuki J."/>
        </authorList>
    </citation>
    <scope>NUCLEOTIDE SEQUENCE</scope>
</reference>
<keyword evidence="2" id="KW-0812">Transmembrane</keyword>
<gene>
    <name evidence="4" type="primary">TOC64_1</name>
    <name evidence="4" type="ORF">g.16116</name>
</gene>
<dbReference type="PANTHER" id="PTHR46310">
    <property type="entry name" value="AMIDASE 1"/>
    <property type="match status" value="1"/>
</dbReference>
<keyword evidence="2" id="KW-1133">Transmembrane helix</keyword>
<dbReference type="Gene3D" id="1.25.40.10">
    <property type="entry name" value="Tetratricopeptide repeat domain"/>
    <property type="match status" value="1"/>
</dbReference>
<evidence type="ECO:0000256" key="2">
    <source>
        <dbReference type="SAM" id="Phobius"/>
    </source>
</evidence>
<dbReference type="Pfam" id="PF01425">
    <property type="entry name" value="Amidase"/>
    <property type="match status" value="2"/>
</dbReference>
<dbReference type="FunFam" id="3.90.1300.10:FF:000004">
    <property type="entry name" value="Outer envelope protein 64, mitochondrial"/>
    <property type="match status" value="1"/>
</dbReference>
<dbReference type="PANTHER" id="PTHR46310:SF5">
    <property type="entry name" value="OUTER ENVELOPE PROTEIN 64, CHLOROPLASTIC"/>
    <property type="match status" value="1"/>
</dbReference>
<dbReference type="InterPro" id="IPR019734">
    <property type="entry name" value="TPR_rpt"/>
</dbReference>
<dbReference type="InterPro" id="IPR023631">
    <property type="entry name" value="Amidase_dom"/>
</dbReference>
<dbReference type="SUPFAM" id="SSF48452">
    <property type="entry name" value="TPR-like"/>
    <property type="match status" value="1"/>
</dbReference>
<name>A0A1D1Z6C5_9ARAE</name>
<keyword evidence="1" id="KW-0802">TPR repeat</keyword>
<dbReference type="AlphaFoldDB" id="A0A1D1Z6C5"/>
<evidence type="ECO:0000259" key="3">
    <source>
        <dbReference type="Pfam" id="PF01425"/>
    </source>
</evidence>
<protein>
    <submittedName>
        <fullName evidence="4">Translocon at the outer membrane of chloroplasts 64</fullName>
    </submittedName>
</protein>
<dbReference type="InterPro" id="IPR011990">
    <property type="entry name" value="TPR-like_helical_dom_sf"/>
</dbReference>
<dbReference type="InterPro" id="IPR036928">
    <property type="entry name" value="AS_sf"/>
</dbReference>
<feature type="transmembrane region" description="Helical" evidence="2">
    <location>
        <begin position="52"/>
        <end position="71"/>
    </location>
</feature>
<organism evidence="4">
    <name type="scientific">Anthurium amnicola</name>
    <dbReference type="NCBI Taxonomy" id="1678845"/>
    <lineage>
        <taxon>Eukaryota</taxon>
        <taxon>Viridiplantae</taxon>
        <taxon>Streptophyta</taxon>
        <taxon>Embryophyta</taxon>
        <taxon>Tracheophyta</taxon>
        <taxon>Spermatophyta</taxon>
        <taxon>Magnoliopsida</taxon>
        <taxon>Liliopsida</taxon>
        <taxon>Araceae</taxon>
        <taxon>Pothoideae</taxon>
        <taxon>Potheae</taxon>
        <taxon>Anthurium</taxon>
    </lineage>
</organism>
<proteinExistence type="predicted"/>
<evidence type="ECO:0000313" key="4">
    <source>
        <dbReference type="EMBL" id="JAT62414.1"/>
    </source>
</evidence>
<feature type="domain" description="Amidase" evidence="3">
    <location>
        <begin position="392"/>
        <end position="488"/>
    </location>
</feature>
<dbReference type="SMART" id="SM00028">
    <property type="entry name" value="TPR"/>
    <property type="match status" value="3"/>
</dbReference>
<feature type="repeat" description="TPR" evidence="1">
    <location>
        <begin position="521"/>
        <end position="554"/>
    </location>
</feature>
<keyword evidence="2" id="KW-0472">Membrane</keyword>
<dbReference type="EMBL" id="GDJX01005522">
    <property type="protein sequence ID" value="JAT62414.1"/>
    <property type="molecule type" value="Transcribed_RNA"/>
</dbReference>
<dbReference type="SUPFAM" id="SSF75304">
    <property type="entry name" value="Amidase signature (AS) enzymes"/>
    <property type="match status" value="1"/>
</dbReference>
<feature type="repeat" description="TPR" evidence="1">
    <location>
        <begin position="589"/>
        <end position="622"/>
    </location>
</feature>
<dbReference type="PROSITE" id="PS50005">
    <property type="entry name" value="TPR"/>
    <property type="match status" value="2"/>
</dbReference>